<dbReference type="EMBL" id="CM011693">
    <property type="protein sequence ID" value="TMS05599.1"/>
    <property type="molecule type" value="Genomic_DNA"/>
</dbReference>
<protein>
    <submittedName>
        <fullName evidence="1">Uncharacterized protein</fullName>
    </submittedName>
</protein>
<accession>A0ACD3QG68</accession>
<name>A0ACD3QG68_LARCR</name>
<organism evidence="1 2">
    <name type="scientific">Larimichthys crocea</name>
    <name type="common">Large yellow croaker</name>
    <name type="synonym">Pseudosciaena crocea</name>
    <dbReference type="NCBI Taxonomy" id="215358"/>
    <lineage>
        <taxon>Eukaryota</taxon>
        <taxon>Metazoa</taxon>
        <taxon>Chordata</taxon>
        <taxon>Craniata</taxon>
        <taxon>Vertebrata</taxon>
        <taxon>Euteleostomi</taxon>
        <taxon>Actinopterygii</taxon>
        <taxon>Neopterygii</taxon>
        <taxon>Teleostei</taxon>
        <taxon>Neoteleostei</taxon>
        <taxon>Acanthomorphata</taxon>
        <taxon>Eupercaria</taxon>
        <taxon>Sciaenidae</taxon>
        <taxon>Larimichthys</taxon>
    </lineage>
</organism>
<evidence type="ECO:0000313" key="1">
    <source>
        <dbReference type="EMBL" id="TMS05599.1"/>
    </source>
</evidence>
<keyword evidence="2" id="KW-1185">Reference proteome</keyword>
<proteinExistence type="predicted"/>
<evidence type="ECO:0000313" key="2">
    <source>
        <dbReference type="Proteomes" id="UP000793456"/>
    </source>
</evidence>
<sequence>MDAADEMDEDELLDYDVQMSIQESCQRGQLTGSERTEALKLVEAIKQGDMLALQELCEFPVAFSQVDECGWYPLHRAVVQPLVPVLEMVLYASFRLTLEEKTSEGETFLTLAVKAGLLENVKMLLDHGASPHTTNSKNESPLLLAVRARSYQMVSSLIAGGARVEAGADVNAQAPNGDSVLYDAAGSGNPDCIDILLQHGANPNIRNLSSQLPIHHAAYEGHYLALRILIPITTRRALRLSGHSPVHSAADGGHVHCLELLLQKGFNVNALLDPHISDNYGDMRRSPLYFAVSNGDATCTEILLKSGANPDLDPLRCLLVAVRSGRYEIVKLLLAAKANVNCYFTVVNDTVFPTALQYCLKDEVMLRLLLNNGYNAEKSFCCNHDDDWEDLIQSDYSEQEEKVPFCDFVSVSWLVNLVGRIVSILLDYVGQVSICGKLTKILEKHKEWPHIRWTLCNPRSLSHLSRVVIRKHLNCSDLMSVQLPNRLKDYLLFKENDLYSRIICGEN</sequence>
<comment type="caution">
    <text evidence="1">The sequence shown here is derived from an EMBL/GenBank/DDBJ whole genome shotgun (WGS) entry which is preliminary data.</text>
</comment>
<gene>
    <name evidence="1" type="ORF">E3U43_004849</name>
</gene>
<reference evidence="1" key="1">
    <citation type="submission" date="2018-11" db="EMBL/GenBank/DDBJ databases">
        <title>The sequence and de novo assembly of Larimichthys crocea genome using PacBio and Hi-C technologies.</title>
        <authorList>
            <person name="Xu P."/>
            <person name="Chen B."/>
            <person name="Zhou Z."/>
            <person name="Ke Q."/>
            <person name="Wu Y."/>
            <person name="Bai H."/>
            <person name="Pu F."/>
        </authorList>
    </citation>
    <scope>NUCLEOTIDE SEQUENCE</scope>
    <source>
        <tissue evidence="1">Muscle</tissue>
    </source>
</reference>
<dbReference type="Proteomes" id="UP000793456">
    <property type="component" value="Chromosome XX"/>
</dbReference>